<accession>A0A369JPF1</accession>
<evidence type="ECO:0000259" key="5">
    <source>
        <dbReference type="PROSITE" id="PS50865"/>
    </source>
</evidence>
<dbReference type="GO" id="GO:0008270">
    <property type="term" value="F:zinc ion binding"/>
    <property type="evidence" value="ECO:0007669"/>
    <property type="project" value="UniProtKB-KW"/>
</dbReference>
<organism evidence="6 7">
    <name type="scientific">Hypsizygus marmoreus</name>
    <name type="common">White beech mushroom</name>
    <name type="synonym">Agaricus marmoreus</name>
    <dbReference type="NCBI Taxonomy" id="39966"/>
    <lineage>
        <taxon>Eukaryota</taxon>
        <taxon>Fungi</taxon>
        <taxon>Dikarya</taxon>
        <taxon>Basidiomycota</taxon>
        <taxon>Agaricomycotina</taxon>
        <taxon>Agaricomycetes</taxon>
        <taxon>Agaricomycetidae</taxon>
        <taxon>Agaricales</taxon>
        <taxon>Tricholomatineae</taxon>
        <taxon>Lyophyllaceae</taxon>
        <taxon>Hypsizygus</taxon>
    </lineage>
</organism>
<dbReference type="Proteomes" id="UP000076154">
    <property type="component" value="Unassembled WGS sequence"/>
</dbReference>
<evidence type="ECO:0000256" key="3">
    <source>
        <dbReference type="ARBA" id="ARBA00022833"/>
    </source>
</evidence>
<dbReference type="OrthoDB" id="432970at2759"/>
<dbReference type="STRING" id="39966.A0A369JPF1"/>
<evidence type="ECO:0000313" key="6">
    <source>
        <dbReference type="EMBL" id="RDB21553.1"/>
    </source>
</evidence>
<dbReference type="SUPFAM" id="SSF144232">
    <property type="entry name" value="HIT/MYND zinc finger-like"/>
    <property type="match status" value="1"/>
</dbReference>
<evidence type="ECO:0000256" key="2">
    <source>
        <dbReference type="ARBA" id="ARBA00022771"/>
    </source>
</evidence>
<keyword evidence="7" id="KW-1185">Reference proteome</keyword>
<dbReference type="InParanoid" id="A0A369JPF1"/>
<feature type="domain" description="MYND-type" evidence="5">
    <location>
        <begin position="234"/>
        <end position="270"/>
    </location>
</feature>
<comment type="caution">
    <text evidence="6">The sequence shown here is derived from an EMBL/GenBank/DDBJ whole genome shotgun (WGS) entry which is preliminary data.</text>
</comment>
<proteinExistence type="predicted"/>
<dbReference type="PROSITE" id="PS50865">
    <property type="entry name" value="ZF_MYND_2"/>
    <property type="match status" value="1"/>
</dbReference>
<evidence type="ECO:0000313" key="7">
    <source>
        <dbReference type="Proteomes" id="UP000076154"/>
    </source>
</evidence>
<protein>
    <recommendedName>
        <fullName evidence="5">MYND-type domain-containing protein</fullName>
    </recommendedName>
</protein>
<keyword evidence="3" id="KW-0862">Zinc</keyword>
<reference evidence="6" key="1">
    <citation type="submission" date="2018-04" db="EMBL/GenBank/DDBJ databases">
        <title>Whole genome sequencing of Hypsizygus marmoreus.</title>
        <authorList>
            <person name="Choi I.-G."/>
            <person name="Min B."/>
            <person name="Kim J.-G."/>
            <person name="Kim S."/>
            <person name="Oh Y.-L."/>
            <person name="Kong W.-S."/>
            <person name="Park H."/>
            <person name="Jeong J."/>
            <person name="Song E.-S."/>
        </authorList>
    </citation>
    <scope>NUCLEOTIDE SEQUENCE [LARGE SCALE GENOMIC DNA]</scope>
    <source>
        <strain evidence="6">51987-8</strain>
    </source>
</reference>
<dbReference type="Pfam" id="PF01753">
    <property type="entry name" value="zf-MYND"/>
    <property type="match status" value="1"/>
</dbReference>
<dbReference type="AlphaFoldDB" id="A0A369JPF1"/>
<dbReference type="InterPro" id="IPR002893">
    <property type="entry name" value="Znf_MYND"/>
</dbReference>
<keyword evidence="1" id="KW-0479">Metal-binding</keyword>
<keyword evidence="2 4" id="KW-0863">Zinc-finger</keyword>
<dbReference type="Gene3D" id="6.10.140.2220">
    <property type="match status" value="1"/>
</dbReference>
<name>A0A369JPF1_HYPMA</name>
<dbReference type="EMBL" id="LUEZ02000055">
    <property type="protein sequence ID" value="RDB21553.1"/>
    <property type="molecule type" value="Genomic_DNA"/>
</dbReference>
<gene>
    <name evidence="6" type="ORF">Hypma_011743</name>
</gene>
<sequence>MPPLHDPHDTIVRNVLLYPAEGEKSRIISKKFSEAGSEANPLWSFYTTSADLRSHYGKYMSTTRVKQMDVEDQDLKYNEGKYIAYFNISVDLPVNRCTARVAGIDPDEPRSKLLLRGDMVIVKTEEWPGPMVVGGGAHMNYLDVHPSFITVGDRFIKHFYENDALAKFLEEEVYFQRNSVHSDRTMREMLGPRIPLPPVLDLSKNKQDQRALRRILSRSEGIDGSLSLCGRLGCEISGNTALKACSGCREIKYCSRECQKLDWKYHRKECKGKKDTIN</sequence>
<evidence type="ECO:0000256" key="1">
    <source>
        <dbReference type="ARBA" id="ARBA00022723"/>
    </source>
</evidence>
<evidence type="ECO:0000256" key="4">
    <source>
        <dbReference type="PROSITE-ProRule" id="PRU00134"/>
    </source>
</evidence>